<gene>
    <name evidence="1" type="ORF">MCYG_05755</name>
</gene>
<evidence type="ECO:0000313" key="1">
    <source>
        <dbReference type="EMBL" id="EEQ32936.1"/>
    </source>
</evidence>
<accession>C5FST3</accession>
<evidence type="ECO:0000313" key="2">
    <source>
        <dbReference type="Proteomes" id="UP000002035"/>
    </source>
</evidence>
<dbReference type="HOGENOM" id="CLU_2132963_0_0_1"/>
<name>C5FST3_ARTOC</name>
<dbReference type="EMBL" id="DS995705">
    <property type="protein sequence ID" value="EEQ32936.1"/>
    <property type="molecule type" value="Genomic_DNA"/>
</dbReference>
<dbReference type="AlphaFoldDB" id="C5FST3"/>
<dbReference type="GeneID" id="9224185"/>
<proteinExistence type="predicted"/>
<reference evidence="2" key="1">
    <citation type="journal article" date="2012" name="MBio">
        <title>Comparative genome analysis of Trichophyton rubrum and related dermatophytes reveals candidate genes involved in infection.</title>
        <authorList>
            <person name="Martinez D.A."/>
            <person name="Oliver B.G."/>
            <person name="Graeser Y."/>
            <person name="Goldberg J.M."/>
            <person name="Li W."/>
            <person name="Martinez-Rossi N.M."/>
            <person name="Monod M."/>
            <person name="Shelest E."/>
            <person name="Barton R.C."/>
            <person name="Birch E."/>
            <person name="Brakhage A.A."/>
            <person name="Chen Z."/>
            <person name="Gurr S.J."/>
            <person name="Heiman D."/>
            <person name="Heitman J."/>
            <person name="Kosti I."/>
            <person name="Rossi A."/>
            <person name="Saif S."/>
            <person name="Samalova M."/>
            <person name="Saunders C.W."/>
            <person name="Shea T."/>
            <person name="Summerbell R.C."/>
            <person name="Xu J."/>
            <person name="Young S."/>
            <person name="Zeng Q."/>
            <person name="Birren B.W."/>
            <person name="Cuomo C.A."/>
            <person name="White T.C."/>
        </authorList>
    </citation>
    <scope>NUCLEOTIDE SEQUENCE [LARGE SCALE GENOMIC DNA]</scope>
    <source>
        <strain evidence="2">ATCC MYA-4605 / CBS 113480</strain>
    </source>
</reference>
<dbReference type="Proteomes" id="UP000002035">
    <property type="component" value="Unassembled WGS sequence"/>
</dbReference>
<keyword evidence="2" id="KW-1185">Reference proteome</keyword>
<dbReference type="VEuPathDB" id="FungiDB:MCYG_05755"/>
<organism evidence="1 2">
    <name type="scientific">Arthroderma otae (strain ATCC MYA-4605 / CBS 113480)</name>
    <name type="common">Microsporum canis</name>
    <dbReference type="NCBI Taxonomy" id="554155"/>
    <lineage>
        <taxon>Eukaryota</taxon>
        <taxon>Fungi</taxon>
        <taxon>Dikarya</taxon>
        <taxon>Ascomycota</taxon>
        <taxon>Pezizomycotina</taxon>
        <taxon>Eurotiomycetes</taxon>
        <taxon>Eurotiomycetidae</taxon>
        <taxon>Onygenales</taxon>
        <taxon>Arthrodermataceae</taxon>
        <taxon>Microsporum</taxon>
    </lineage>
</organism>
<sequence length="113" mass="13105">MQVDKRNLGSFQFVRRLKVSHPLISSQEKNAIKDRLEVSLSSIGVKQAWNEGKWQRTKGHETTENIMLHLYQIFAATVQQQLPLRVHTNISQSQLHCDTYAESAWLYDLLRGI</sequence>
<protein>
    <submittedName>
        <fullName evidence="1">Uncharacterized protein</fullName>
    </submittedName>
</protein>
<dbReference type="RefSeq" id="XP_002845886.1">
    <property type="nucleotide sequence ID" value="XM_002845840.1"/>
</dbReference>